<dbReference type="PANTHER" id="PTHR23514:SF16">
    <property type="entry name" value="TRANSPORTER, PUTATIVE (AFU_ORTHOLOGUE AFUA_2G17270)-RELATED"/>
    <property type="match status" value="1"/>
</dbReference>
<dbReference type="GO" id="GO:0016020">
    <property type="term" value="C:membrane"/>
    <property type="evidence" value="ECO:0007669"/>
    <property type="project" value="UniProtKB-SubCell"/>
</dbReference>
<feature type="compositionally biased region" description="Basic and acidic residues" evidence="5">
    <location>
        <begin position="33"/>
        <end position="42"/>
    </location>
</feature>
<keyword evidence="2 6" id="KW-0812">Transmembrane</keyword>
<proteinExistence type="predicted"/>
<feature type="transmembrane region" description="Helical" evidence="6">
    <location>
        <begin position="128"/>
        <end position="150"/>
    </location>
</feature>
<feature type="transmembrane region" description="Helical" evidence="6">
    <location>
        <begin position="312"/>
        <end position="335"/>
    </location>
</feature>
<feature type="compositionally biased region" description="Low complexity" evidence="5">
    <location>
        <begin position="56"/>
        <end position="66"/>
    </location>
</feature>
<protein>
    <submittedName>
        <fullName evidence="8">MFS transporter</fullName>
    </submittedName>
</protein>
<feature type="region of interest" description="Disordered" evidence="5">
    <location>
        <begin position="1"/>
        <end position="79"/>
    </location>
</feature>
<name>A0A0F4Z013_RASE3</name>
<sequence>MGYPDVDSRSMEIQELPLQQDTKSIELHNYNRPAKDNGKRAEVYPTGLSHLRHANQHQQQQQQQQQQEHEQQEQLHNVDDRPSASSVKLKLISCCLSFLIAGLNDGSIGPLVPYFIEQYVITTGLVGVIYGASFAGWLAAAILMSFATVYSGLRGTLLAGAVFYLLAQVLRVWIPPYPLFAISFFFAALGQAFQDSQANTFVSSIASSHLWLGVLHAMYGLGLLIAPLIATAIASHDTRRWSFYYLLPMGVGVVNIVLLLVSFFSLPFLRTDDPEAAVPAAAAPAHAVERPQTGKFRAAIEEMKETVRVKEVWLISLFFFFYLGAGLTISGWLVVYLNQVRHLPLSSAGYVPTGYTAGLFIGRLLLPHPTHNWLGGEHYTLTILCIASLALQLLAWLVHSGIVTAVAWSLMGFCVGPFFAAAIQVASEVVPRKVRSSGLGLIFVMAQLGGSILPAVTGAIATEKGVEVMQPMALALIAAMGLSWWFVPTLKR</sequence>
<evidence type="ECO:0000259" key="7">
    <source>
        <dbReference type="PROSITE" id="PS50850"/>
    </source>
</evidence>
<dbReference type="STRING" id="1408163.A0A0F4Z013"/>
<evidence type="ECO:0000256" key="5">
    <source>
        <dbReference type="SAM" id="MobiDB-lite"/>
    </source>
</evidence>
<evidence type="ECO:0000256" key="4">
    <source>
        <dbReference type="ARBA" id="ARBA00023136"/>
    </source>
</evidence>
<feature type="compositionally biased region" description="Basic and acidic residues" evidence="5">
    <location>
        <begin position="1"/>
        <end position="12"/>
    </location>
</feature>
<comment type="subcellular location">
    <subcellularLocation>
        <location evidence="1">Membrane</location>
        <topology evidence="1">Multi-pass membrane protein</topology>
    </subcellularLocation>
</comment>
<dbReference type="SUPFAM" id="SSF103473">
    <property type="entry name" value="MFS general substrate transporter"/>
    <property type="match status" value="1"/>
</dbReference>
<dbReference type="Gene3D" id="1.20.1250.20">
    <property type="entry name" value="MFS general substrate transporter like domains"/>
    <property type="match status" value="2"/>
</dbReference>
<dbReference type="PANTHER" id="PTHR23514">
    <property type="entry name" value="BYPASS OF STOP CODON PROTEIN 6"/>
    <property type="match status" value="1"/>
</dbReference>
<dbReference type="RefSeq" id="XP_013330297.1">
    <property type="nucleotide sequence ID" value="XM_013474843.1"/>
</dbReference>
<dbReference type="InterPro" id="IPR011701">
    <property type="entry name" value="MFS"/>
</dbReference>
<evidence type="ECO:0000256" key="2">
    <source>
        <dbReference type="ARBA" id="ARBA00022692"/>
    </source>
</evidence>
<accession>A0A0F4Z013</accession>
<dbReference type="InterPro" id="IPR020846">
    <property type="entry name" value="MFS_dom"/>
</dbReference>
<dbReference type="InterPro" id="IPR051788">
    <property type="entry name" value="MFS_Transporter"/>
</dbReference>
<dbReference type="Proteomes" id="UP000053958">
    <property type="component" value="Unassembled WGS sequence"/>
</dbReference>
<feature type="transmembrane region" description="Helical" evidence="6">
    <location>
        <begin position="210"/>
        <end position="233"/>
    </location>
</feature>
<dbReference type="EMBL" id="LASV01000089">
    <property type="protein sequence ID" value="KKA23685.1"/>
    <property type="molecule type" value="Genomic_DNA"/>
</dbReference>
<reference evidence="8 9" key="1">
    <citation type="submission" date="2015-04" db="EMBL/GenBank/DDBJ databases">
        <authorList>
            <person name="Heijne W.H."/>
            <person name="Fedorova N.D."/>
            <person name="Nierman W.C."/>
            <person name="Vollebregt A.W."/>
            <person name="Zhao Z."/>
            <person name="Wu L."/>
            <person name="Kumar M."/>
            <person name="Stam H."/>
            <person name="van den Berg M.A."/>
            <person name="Pel H.J."/>
        </authorList>
    </citation>
    <scope>NUCLEOTIDE SEQUENCE [LARGE SCALE GENOMIC DNA]</scope>
    <source>
        <strain evidence="8 9">CBS 393.64</strain>
    </source>
</reference>
<feature type="transmembrane region" description="Helical" evidence="6">
    <location>
        <begin position="438"/>
        <end position="462"/>
    </location>
</feature>
<feature type="transmembrane region" description="Helical" evidence="6">
    <location>
        <begin position="468"/>
        <end position="487"/>
    </location>
</feature>
<feature type="domain" description="Major facilitator superfamily (MFS) profile" evidence="7">
    <location>
        <begin position="90"/>
        <end position="491"/>
    </location>
</feature>
<keyword evidence="4 6" id="KW-0472">Membrane</keyword>
<evidence type="ECO:0000256" key="6">
    <source>
        <dbReference type="SAM" id="Phobius"/>
    </source>
</evidence>
<comment type="caution">
    <text evidence="8">The sequence shown here is derived from an EMBL/GenBank/DDBJ whole genome shotgun (WGS) entry which is preliminary data.</text>
</comment>
<dbReference type="FunFam" id="1.20.1250.20:FF:000286">
    <property type="entry name" value="MFS efflux transporter"/>
    <property type="match status" value="1"/>
</dbReference>
<feature type="transmembrane region" description="Helical" evidence="6">
    <location>
        <begin position="405"/>
        <end position="426"/>
    </location>
</feature>
<dbReference type="OrthoDB" id="413079at2759"/>
<keyword evidence="9" id="KW-1185">Reference proteome</keyword>
<dbReference type="GO" id="GO:0022857">
    <property type="term" value="F:transmembrane transporter activity"/>
    <property type="evidence" value="ECO:0007669"/>
    <property type="project" value="InterPro"/>
</dbReference>
<keyword evidence="3 6" id="KW-1133">Transmembrane helix</keyword>
<evidence type="ECO:0000256" key="1">
    <source>
        <dbReference type="ARBA" id="ARBA00004141"/>
    </source>
</evidence>
<evidence type="ECO:0000313" key="8">
    <source>
        <dbReference type="EMBL" id="KKA23685.1"/>
    </source>
</evidence>
<dbReference type="GeneID" id="25314627"/>
<feature type="transmembrane region" description="Helical" evidence="6">
    <location>
        <begin position="347"/>
        <end position="366"/>
    </location>
</feature>
<feature type="transmembrane region" description="Helical" evidence="6">
    <location>
        <begin position="245"/>
        <end position="266"/>
    </location>
</feature>
<organism evidence="8 9">
    <name type="scientific">Rasamsonia emersonii (strain ATCC 16479 / CBS 393.64 / IMI 116815)</name>
    <dbReference type="NCBI Taxonomy" id="1408163"/>
    <lineage>
        <taxon>Eukaryota</taxon>
        <taxon>Fungi</taxon>
        <taxon>Dikarya</taxon>
        <taxon>Ascomycota</taxon>
        <taxon>Pezizomycotina</taxon>
        <taxon>Eurotiomycetes</taxon>
        <taxon>Eurotiomycetidae</taxon>
        <taxon>Eurotiales</taxon>
        <taxon>Trichocomaceae</taxon>
        <taxon>Rasamsonia</taxon>
    </lineage>
</organism>
<feature type="compositionally biased region" description="Basic and acidic residues" evidence="5">
    <location>
        <begin position="67"/>
        <end position="79"/>
    </location>
</feature>
<evidence type="ECO:0000256" key="3">
    <source>
        <dbReference type="ARBA" id="ARBA00022989"/>
    </source>
</evidence>
<feature type="transmembrane region" description="Helical" evidence="6">
    <location>
        <begin position="378"/>
        <end position="399"/>
    </location>
</feature>
<dbReference type="AlphaFoldDB" id="A0A0F4Z013"/>
<dbReference type="PROSITE" id="PS50850">
    <property type="entry name" value="MFS"/>
    <property type="match status" value="1"/>
</dbReference>
<dbReference type="Pfam" id="PF07690">
    <property type="entry name" value="MFS_1"/>
    <property type="match status" value="1"/>
</dbReference>
<gene>
    <name evidence="8" type="ORF">T310_2276</name>
</gene>
<evidence type="ECO:0000313" key="9">
    <source>
        <dbReference type="Proteomes" id="UP000053958"/>
    </source>
</evidence>
<dbReference type="InterPro" id="IPR036259">
    <property type="entry name" value="MFS_trans_sf"/>
</dbReference>